<dbReference type="EMBL" id="WUQX01000001">
    <property type="protein sequence ID" value="MXP78832.1"/>
    <property type="molecule type" value="Genomic_DNA"/>
</dbReference>
<protein>
    <submittedName>
        <fullName evidence="2">Uncharacterized protein</fullName>
    </submittedName>
</protein>
<accession>A0A7X3MM31</accession>
<keyword evidence="1" id="KW-1133">Transmembrane helix</keyword>
<dbReference type="AlphaFoldDB" id="A0A7X3MM31"/>
<dbReference type="RefSeq" id="WP_159756033.1">
    <property type="nucleotide sequence ID" value="NZ_CATIFW010000001.1"/>
</dbReference>
<evidence type="ECO:0000256" key="1">
    <source>
        <dbReference type="SAM" id="Phobius"/>
    </source>
</evidence>
<gene>
    <name evidence="2" type="ORF">GN277_26865</name>
</gene>
<evidence type="ECO:0000313" key="2">
    <source>
        <dbReference type="EMBL" id="MXP78832.1"/>
    </source>
</evidence>
<sequence length="132" mass="14147">MRRMSFDSGESLVEVMVSAVIFLMMMAVLEGSISFCTNAQHKSEQVRETNAEICRNLQTSPYVPGAENKTYLFKATTANGETPGPEGAVLFGIAVELGSKEVIYQGEDQTPKTTTFYMFGSADGGGTGGETP</sequence>
<organism evidence="2 3">
    <name type="scientific">Sporofaciens musculi</name>
    <dbReference type="NCBI Taxonomy" id="2681861"/>
    <lineage>
        <taxon>Bacteria</taxon>
        <taxon>Bacillati</taxon>
        <taxon>Bacillota</taxon>
        <taxon>Clostridia</taxon>
        <taxon>Lachnospirales</taxon>
        <taxon>Lachnospiraceae</taxon>
        <taxon>Sporofaciens</taxon>
    </lineage>
</organism>
<keyword evidence="1" id="KW-0472">Membrane</keyword>
<name>A0A7X3MM31_9FIRM</name>
<feature type="transmembrane region" description="Helical" evidence="1">
    <location>
        <begin position="12"/>
        <end position="29"/>
    </location>
</feature>
<keyword evidence="1" id="KW-0812">Transmembrane</keyword>
<dbReference type="Proteomes" id="UP000460412">
    <property type="component" value="Unassembled WGS sequence"/>
</dbReference>
<keyword evidence="3" id="KW-1185">Reference proteome</keyword>
<reference evidence="2 3" key="1">
    <citation type="submission" date="2019-12" db="EMBL/GenBank/DDBJ databases">
        <title>Sporaefaciens musculi gen. nov., sp. nov., a novel bacterium isolated from the caecum of an obese mouse.</title>
        <authorList>
            <person name="Rasmussen T.S."/>
            <person name="Streidl T."/>
            <person name="Hitch T.C.A."/>
            <person name="Wortmann E."/>
            <person name="Deptula P."/>
            <person name="Hansen M."/>
            <person name="Nielsen D.S."/>
            <person name="Clavel T."/>
            <person name="Vogensen F.K."/>
        </authorList>
    </citation>
    <scope>NUCLEOTIDE SEQUENCE [LARGE SCALE GENOMIC DNA]</scope>
    <source>
        <strain evidence="2 3">WCA-9-b2</strain>
    </source>
</reference>
<evidence type="ECO:0000313" key="3">
    <source>
        <dbReference type="Proteomes" id="UP000460412"/>
    </source>
</evidence>
<comment type="caution">
    <text evidence="2">The sequence shown here is derived from an EMBL/GenBank/DDBJ whole genome shotgun (WGS) entry which is preliminary data.</text>
</comment>
<proteinExistence type="predicted"/>